<dbReference type="Gene3D" id="3.40.50.720">
    <property type="entry name" value="NAD(P)-binding Rossmann-like Domain"/>
    <property type="match status" value="1"/>
</dbReference>
<dbReference type="InterPro" id="IPR036291">
    <property type="entry name" value="NAD(P)-bd_dom_sf"/>
</dbReference>
<dbReference type="GO" id="GO:0009062">
    <property type="term" value="P:fatty acid catabolic process"/>
    <property type="evidence" value="ECO:0007669"/>
    <property type="project" value="InterPro"/>
</dbReference>
<dbReference type="AlphaFoldDB" id="A0A081N6L0"/>
<dbReference type="NCBIfam" id="NF005752">
    <property type="entry name" value="PRK07576.1"/>
    <property type="match status" value="1"/>
</dbReference>
<evidence type="ECO:0000313" key="4">
    <source>
        <dbReference type="EMBL" id="KEQ14083.1"/>
    </source>
</evidence>
<dbReference type="RefSeq" id="WP_034842145.1">
    <property type="nucleotide sequence ID" value="NZ_JOKH01000008.1"/>
</dbReference>
<evidence type="ECO:0000256" key="3">
    <source>
        <dbReference type="SAM" id="MobiDB-lite"/>
    </source>
</evidence>
<feature type="compositionally biased region" description="Basic and acidic residues" evidence="3">
    <location>
        <begin position="271"/>
        <end position="283"/>
    </location>
</feature>
<dbReference type="PANTHER" id="PTHR43296">
    <property type="entry name" value="PEROXISOMAL 2,4-DIENOYL-COA REDUCTASE"/>
    <property type="match status" value="1"/>
</dbReference>
<gene>
    <name evidence="4" type="ORF">GZ78_26010</name>
</gene>
<dbReference type="EMBL" id="JOKH01000008">
    <property type="protein sequence ID" value="KEQ14083.1"/>
    <property type="molecule type" value="Genomic_DNA"/>
</dbReference>
<keyword evidence="5" id="KW-1185">Reference proteome</keyword>
<evidence type="ECO:0000256" key="1">
    <source>
        <dbReference type="ARBA" id="ARBA00022857"/>
    </source>
</evidence>
<dbReference type="InterPro" id="IPR045017">
    <property type="entry name" value="DECR2-like"/>
</dbReference>
<dbReference type="InterPro" id="IPR002347">
    <property type="entry name" value="SDR_fam"/>
</dbReference>
<dbReference type="OrthoDB" id="9814396at2"/>
<dbReference type="Proteomes" id="UP000028073">
    <property type="component" value="Unassembled WGS sequence"/>
</dbReference>
<dbReference type="eggNOG" id="COG1028">
    <property type="taxonomic scope" value="Bacteria"/>
</dbReference>
<organism evidence="4 5">
    <name type="scientific">Endozoicomonas numazuensis</name>
    <dbReference type="NCBI Taxonomy" id="1137799"/>
    <lineage>
        <taxon>Bacteria</taxon>
        <taxon>Pseudomonadati</taxon>
        <taxon>Pseudomonadota</taxon>
        <taxon>Gammaproteobacteria</taxon>
        <taxon>Oceanospirillales</taxon>
        <taxon>Endozoicomonadaceae</taxon>
        <taxon>Endozoicomonas</taxon>
    </lineage>
</organism>
<dbReference type="GO" id="GO:0008670">
    <property type="term" value="F:2,4-dienoyl-CoA reductase (NADPH) activity"/>
    <property type="evidence" value="ECO:0007669"/>
    <property type="project" value="InterPro"/>
</dbReference>
<proteinExistence type="predicted"/>
<keyword evidence="1" id="KW-0521">NADP</keyword>
<dbReference type="STRING" id="1137799.GZ78_26010"/>
<feature type="region of interest" description="Disordered" evidence="3">
    <location>
        <begin position="258"/>
        <end position="283"/>
    </location>
</feature>
<name>A0A081N6L0_9GAMM</name>
<dbReference type="SUPFAM" id="SSF51735">
    <property type="entry name" value="NAD(P)-binding Rossmann-fold domains"/>
    <property type="match status" value="1"/>
</dbReference>
<dbReference type="PANTHER" id="PTHR43296:SF2">
    <property type="entry name" value="PEROXISOMAL 2,4-DIENOYL-COA REDUCTASE [(3E)-ENOYL-COA-PRODUCING]"/>
    <property type="match status" value="1"/>
</dbReference>
<dbReference type="Pfam" id="PF13561">
    <property type="entry name" value="adh_short_C2"/>
    <property type="match status" value="1"/>
</dbReference>
<protein>
    <submittedName>
        <fullName evidence="4">Short-chain dehydrogenase</fullName>
    </submittedName>
</protein>
<reference evidence="4 5" key="1">
    <citation type="submission" date="2014-06" db="EMBL/GenBank/DDBJ databases">
        <title>Whole Genome Sequences of Three Symbiotic Endozoicomonas Bacteria.</title>
        <authorList>
            <person name="Neave M.J."/>
            <person name="Apprill A."/>
            <person name="Voolstra C.R."/>
        </authorList>
    </citation>
    <scope>NUCLEOTIDE SEQUENCE [LARGE SCALE GENOMIC DNA]</scope>
    <source>
        <strain evidence="4 5">DSM 25634</strain>
    </source>
</reference>
<sequence>MTTFKDRILEGKVAYVAGGTRSFNLAIAKRFAEQGAKVTVMSRTVDRTESAAQEIRDLGGEALGLPGDVRDYDRVYETMKETAEKFGGIDIVVAGQAGNFYAPAIGMSANAFKSIIDIDLLGTFNVFKASWDFLRKPGASLMAITAPEAVRPLPYQTHVCSAKAGVNMLCKVLALEWGPEGVRVNGISPGPIEDSWGMQNVILKTPGMYDTIREGTPLRRWGTSNDVSDGALFLASEASSYITGTILDVDGGVTIQTTTSEGSKATDGYEDDPRIRGAGKGDR</sequence>
<comment type="caution">
    <text evidence="4">The sequence shown here is derived from an EMBL/GenBank/DDBJ whole genome shotgun (WGS) entry which is preliminary data.</text>
</comment>
<evidence type="ECO:0000313" key="5">
    <source>
        <dbReference type="Proteomes" id="UP000028073"/>
    </source>
</evidence>
<evidence type="ECO:0000256" key="2">
    <source>
        <dbReference type="ARBA" id="ARBA00023002"/>
    </source>
</evidence>
<keyword evidence="2" id="KW-0560">Oxidoreductase</keyword>
<accession>A0A081N6L0</accession>
<dbReference type="PRINTS" id="PR00081">
    <property type="entry name" value="GDHRDH"/>
</dbReference>